<evidence type="ECO:0008006" key="3">
    <source>
        <dbReference type="Google" id="ProtNLM"/>
    </source>
</evidence>
<dbReference type="PRINTS" id="PR00301">
    <property type="entry name" value="HEATSHOCK70"/>
</dbReference>
<accession>A0A8H6UZ98</accession>
<gene>
    <name evidence="1" type="ORF">CNMCM5623_001285</name>
</gene>
<sequence length="644" mass="72562">MARDDFNTWNKKALDDLWVDDDDSASDSAPSMQGLSIKEKDDVLVVGIDFGTTFSGVAYATASEFVNGNISLITEWPGCGTEEGKCPTELFYEYGATSWGYAIPRDADPIRWFKLLLLKTEDLKEDVQSSEFFLLAKEKVRSEGLQPINLVADYLRLLWAHTLETIEKSRGAQFLPALRLHIVITVPAIWKGYARQSMEEAAQKAGLLAPREIGKTRLSFVLEPEAAAMATLADPDHQSLVEAGNVWLILDAGGGTVDLISYKIVSEKPIMMEEAVEGTGALCGGVLIDNAFQGLCRTRLGRRWALLSANGIKEILLDKWEKYYKRQFIPKNDETEEYTVPIPAEAFVSTGLDDTSQLPHIKKGRIHFRESDILKAFTESFTRIDELVDEQIRKAEEKGLALKGIILVGGLGSSPYLYRHLKERHAQTGMIVIQSSGIKPRTAICRGAVYKGFAEDQHMGTEEDDDDWEGMKTLNIPAPIRVTSTIARYSLGTEHYDRFDPSKHDRSDPDYEWLSDEGDYVIKNQMSWYIRKGDNISKIDPVRHSWYRLLKRNFKGSFTDHLFHCDSSNPPHRLDDTVKPHCDLKVTPNILVSKLEDFTSADGKRKLKVLDYDLEMVPSGASMEFNFYINGHKQASHNIKADYD</sequence>
<dbReference type="SUPFAM" id="SSF53067">
    <property type="entry name" value="Actin-like ATPase domain"/>
    <property type="match status" value="2"/>
</dbReference>
<dbReference type="CDD" id="cd10170">
    <property type="entry name" value="ASKHA_NBD_HSP70"/>
    <property type="match status" value="1"/>
</dbReference>
<evidence type="ECO:0000313" key="2">
    <source>
        <dbReference type="Proteomes" id="UP000654922"/>
    </source>
</evidence>
<protein>
    <recommendedName>
        <fullName evidence="3">Hsp70 family chaperone</fullName>
    </recommendedName>
</protein>
<proteinExistence type="predicted"/>
<reference evidence="1" key="1">
    <citation type="submission" date="2020-06" db="EMBL/GenBank/DDBJ databases">
        <title>Draft genome sequences of strains closely related to Aspergillus parafelis and Aspergillus hiratsukae.</title>
        <authorList>
            <person name="Dos Santos R.A.C."/>
            <person name="Rivero-Menendez O."/>
            <person name="Steenwyk J.L."/>
            <person name="Mead M.E."/>
            <person name="Goldman G.H."/>
            <person name="Alastruey-Izquierdo A."/>
            <person name="Rokas A."/>
        </authorList>
    </citation>
    <scope>NUCLEOTIDE SEQUENCE</scope>
    <source>
        <strain evidence="1">CNM-CM5623</strain>
    </source>
</reference>
<dbReference type="Gene3D" id="3.30.420.40">
    <property type="match status" value="1"/>
</dbReference>
<organism evidence="1 2">
    <name type="scientific">Aspergillus felis</name>
    <dbReference type="NCBI Taxonomy" id="1287682"/>
    <lineage>
        <taxon>Eukaryota</taxon>
        <taxon>Fungi</taxon>
        <taxon>Dikarya</taxon>
        <taxon>Ascomycota</taxon>
        <taxon>Pezizomycotina</taxon>
        <taxon>Eurotiomycetes</taxon>
        <taxon>Eurotiomycetidae</taxon>
        <taxon>Eurotiales</taxon>
        <taxon>Aspergillaceae</taxon>
        <taxon>Aspergillus</taxon>
        <taxon>Aspergillus subgen. Fumigati</taxon>
    </lineage>
</organism>
<dbReference type="EMBL" id="JACBAE010001270">
    <property type="protein sequence ID" value="KAF7168215.1"/>
    <property type="molecule type" value="Genomic_DNA"/>
</dbReference>
<comment type="caution">
    <text evidence="1">The sequence shown here is derived from an EMBL/GenBank/DDBJ whole genome shotgun (WGS) entry which is preliminary data.</text>
</comment>
<dbReference type="PANTHER" id="PTHR14187:SF5">
    <property type="entry name" value="HEAT SHOCK 70 KDA PROTEIN 12A"/>
    <property type="match status" value="1"/>
</dbReference>
<dbReference type="InterPro" id="IPR043129">
    <property type="entry name" value="ATPase_NBD"/>
</dbReference>
<evidence type="ECO:0000313" key="1">
    <source>
        <dbReference type="EMBL" id="KAF7168215.1"/>
    </source>
</evidence>
<name>A0A8H6UZ98_9EURO</name>
<dbReference type="AlphaFoldDB" id="A0A8H6UZ98"/>
<dbReference type="OrthoDB" id="2963168at2759"/>
<dbReference type="PANTHER" id="PTHR14187">
    <property type="entry name" value="ALPHA KINASE/ELONGATION FACTOR 2 KINASE"/>
    <property type="match status" value="1"/>
</dbReference>
<dbReference type="Proteomes" id="UP000654922">
    <property type="component" value="Unassembled WGS sequence"/>
</dbReference>